<dbReference type="Proteomes" id="UP000646548">
    <property type="component" value="Unassembled WGS sequence"/>
</dbReference>
<proteinExistence type="predicted"/>
<evidence type="ECO:0000256" key="1">
    <source>
        <dbReference type="SAM" id="MobiDB-lite"/>
    </source>
</evidence>
<accession>A0A834FMV3</accession>
<dbReference type="AlphaFoldDB" id="A0A834FMV3"/>
<feature type="region of interest" description="Disordered" evidence="1">
    <location>
        <begin position="99"/>
        <end position="118"/>
    </location>
</feature>
<comment type="caution">
    <text evidence="2">The sequence shown here is derived from an EMBL/GenBank/DDBJ whole genome shotgun (WGS) entry which is preliminary data.</text>
</comment>
<name>A0A834FMV3_ORYME</name>
<organism evidence="2 3">
    <name type="scientific">Oryzias melastigma</name>
    <name type="common">Marine medaka</name>
    <dbReference type="NCBI Taxonomy" id="30732"/>
    <lineage>
        <taxon>Eukaryota</taxon>
        <taxon>Metazoa</taxon>
        <taxon>Chordata</taxon>
        <taxon>Craniata</taxon>
        <taxon>Vertebrata</taxon>
        <taxon>Euteleostomi</taxon>
        <taxon>Actinopterygii</taxon>
        <taxon>Neopterygii</taxon>
        <taxon>Teleostei</taxon>
        <taxon>Neoteleostei</taxon>
        <taxon>Acanthomorphata</taxon>
        <taxon>Ovalentaria</taxon>
        <taxon>Atherinomorphae</taxon>
        <taxon>Beloniformes</taxon>
        <taxon>Adrianichthyidae</taxon>
        <taxon>Oryziinae</taxon>
        <taxon>Oryzias</taxon>
    </lineage>
</organism>
<reference evidence="2" key="1">
    <citation type="journal article" name="BMC Genomics">
        <title>Long-read sequencing and de novo genome assembly of marine medaka (Oryzias melastigma).</title>
        <authorList>
            <person name="Liang P."/>
            <person name="Saqib H.S.A."/>
            <person name="Ni X."/>
            <person name="Shen Y."/>
        </authorList>
    </citation>
    <scope>NUCLEOTIDE SEQUENCE</scope>
    <source>
        <strain evidence="2">Bigg-433</strain>
    </source>
</reference>
<sequence length="138" mass="15114">MCGLKLYLESANSHTLKESLNSTSKLFHSKLPVNNPHSVFRSGRRGTKLLHKHVAYITGKYESRGIPALAPTVAAAASPHYQMKNECLLSSLRAAAETQEDMLENRGKTHSSSLPDGQRDPQFNCSRCFSGRTVGVSV</sequence>
<protein>
    <submittedName>
        <fullName evidence="2">Uncharacterized protein</fullName>
    </submittedName>
</protein>
<gene>
    <name evidence="2" type="ORF">FQA47_019719</name>
</gene>
<dbReference type="EMBL" id="WKFB01000083">
    <property type="protein sequence ID" value="KAF6736620.1"/>
    <property type="molecule type" value="Genomic_DNA"/>
</dbReference>
<evidence type="ECO:0000313" key="2">
    <source>
        <dbReference type="EMBL" id="KAF6736620.1"/>
    </source>
</evidence>
<evidence type="ECO:0000313" key="3">
    <source>
        <dbReference type="Proteomes" id="UP000646548"/>
    </source>
</evidence>